<evidence type="ECO:0000313" key="3">
    <source>
        <dbReference type="EMBL" id="OGE29379.1"/>
    </source>
</evidence>
<gene>
    <name evidence="3" type="ORF">A2867_00020</name>
</gene>
<comment type="caution">
    <text evidence="3">The sequence shown here is derived from an EMBL/GenBank/DDBJ whole genome shotgun (WGS) entry which is preliminary data.</text>
</comment>
<feature type="compositionally biased region" description="Low complexity" evidence="1">
    <location>
        <begin position="175"/>
        <end position="184"/>
    </location>
</feature>
<dbReference type="Proteomes" id="UP000177555">
    <property type="component" value="Unassembled WGS sequence"/>
</dbReference>
<sequence length="207" mass="20278">MRYKIGGAVASAVLMLTLLAPKAFATDEINGSTLEISGNGNGSNNTITVVSAQSCDVTQKANTSVEALVGASSDTGGNTANGNTGGTTEIDTGNATSTATVTVTGGSNTATDPCCCNQECPDGQNPNSALISGNGNNSTNTIIDVSAKSSSIKQKAKTAVGAIVLAKAKTGKNKANNNTGSGTTVKTGNAISTSGVDVTGGTNTLNP</sequence>
<feature type="compositionally biased region" description="Low complexity" evidence="1">
    <location>
        <begin position="75"/>
        <end position="93"/>
    </location>
</feature>
<reference evidence="3 4" key="1">
    <citation type="journal article" date="2016" name="Nat. Commun.">
        <title>Thousands of microbial genomes shed light on interconnected biogeochemical processes in an aquifer system.</title>
        <authorList>
            <person name="Anantharaman K."/>
            <person name="Brown C.T."/>
            <person name="Hug L.A."/>
            <person name="Sharon I."/>
            <person name="Castelle C.J."/>
            <person name="Probst A.J."/>
            <person name="Thomas B.C."/>
            <person name="Singh A."/>
            <person name="Wilkins M.J."/>
            <person name="Karaoz U."/>
            <person name="Brodie E.L."/>
            <person name="Williams K.H."/>
            <person name="Hubbard S.S."/>
            <person name="Banfield J.F."/>
        </authorList>
    </citation>
    <scope>NUCLEOTIDE SEQUENCE [LARGE SCALE GENOMIC DNA]</scope>
</reference>
<protein>
    <submittedName>
        <fullName evidence="3">Uncharacterized protein</fullName>
    </submittedName>
</protein>
<feature type="region of interest" description="Disordered" evidence="1">
    <location>
        <begin position="72"/>
        <end position="93"/>
    </location>
</feature>
<keyword evidence="2" id="KW-0732">Signal</keyword>
<name>A0A1F5JLA1_9BACT</name>
<feature type="signal peptide" evidence="2">
    <location>
        <begin position="1"/>
        <end position="25"/>
    </location>
</feature>
<accession>A0A1F5JLA1</accession>
<feature type="region of interest" description="Disordered" evidence="1">
    <location>
        <begin position="175"/>
        <end position="207"/>
    </location>
</feature>
<feature type="compositionally biased region" description="Polar residues" evidence="1">
    <location>
        <begin position="185"/>
        <end position="207"/>
    </location>
</feature>
<organism evidence="3 4">
    <name type="scientific">Candidatus Daviesbacteria bacterium RIFCSPHIGHO2_01_FULL_40_11</name>
    <dbReference type="NCBI Taxonomy" id="1797762"/>
    <lineage>
        <taxon>Bacteria</taxon>
        <taxon>Candidatus Daviesiibacteriota</taxon>
    </lineage>
</organism>
<feature type="chain" id="PRO_5009519040" evidence="2">
    <location>
        <begin position="26"/>
        <end position="207"/>
    </location>
</feature>
<dbReference type="AlphaFoldDB" id="A0A1F5JLA1"/>
<evidence type="ECO:0000256" key="1">
    <source>
        <dbReference type="SAM" id="MobiDB-lite"/>
    </source>
</evidence>
<dbReference type="EMBL" id="MFCP01000006">
    <property type="protein sequence ID" value="OGE29379.1"/>
    <property type="molecule type" value="Genomic_DNA"/>
</dbReference>
<evidence type="ECO:0000256" key="2">
    <source>
        <dbReference type="SAM" id="SignalP"/>
    </source>
</evidence>
<evidence type="ECO:0000313" key="4">
    <source>
        <dbReference type="Proteomes" id="UP000177555"/>
    </source>
</evidence>
<proteinExistence type="predicted"/>